<comment type="caution">
    <text evidence="3">Lacks conserved residue(s) required for the propagation of feature annotation.</text>
</comment>
<feature type="compositionally biased region" description="Basic residues" evidence="4">
    <location>
        <begin position="282"/>
        <end position="293"/>
    </location>
</feature>
<accession>A0A811Q9G9</accession>
<evidence type="ECO:0000256" key="3">
    <source>
        <dbReference type="PROSITE-ProRule" id="PRU00283"/>
    </source>
</evidence>
<evidence type="ECO:0000259" key="5">
    <source>
        <dbReference type="PROSITE" id="PS50067"/>
    </source>
</evidence>
<organism evidence="6 7">
    <name type="scientific">Miscanthus lutarioriparius</name>
    <dbReference type="NCBI Taxonomy" id="422564"/>
    <lineage>
        <taxon>Eukaryota</taxon>
        <taxon>Viridiplantae</taxon>
        <taxon>Streptophyta</taxon>
        <taxon>Embryophyta</taxon>
        <taxon>Tracheophyta</taxon>
        <taxon>Spermatophyta</taxon>
        <taxon>Magnoliopsida</taxon>
        <taxon>Liliopsida</taxon>
        <taxon>Poales</taxon>
        <taxon>Poaceae</taxon>
        <taxon>PACMAD clade</taxon>
        <taxon>Panicoideae</taxon>
        <taxon>Andropogonodae</taxon>
        <taxon>Andropogoneae</taxon>
        <taxon>Saccharinae</taxon>
        <taxon>Miscanthus</taxon>
    </lineage>
</organism>
<evidence type="ECO:0000256" key="4">
    <source>
        <dbReference type="SAM" id="MobiDB-lite"/>
    </source>
</evidence>
<dbReference type="GO" id="GO:0008017">
    <property type="term" value="F:microtubule binding"/>
    <property type="evidence" value="ECO:0007669"/>
    <property type="project" value="InterPro"/>
</dbReference>
<dbReference type="InterPro" id="IPR001752">
    <property type="entry name" value="Kinesin_motor_dom"/>
</dbReference>
<dbReference type="InterPro" id="IPR027417">
    <property type="entry name" value="P-loop_NTPase"/>
</dbReference>
<dbReference type="SUPFAM" id="SSF52540">
    <property type="entry name" value="P-loop containing nucleoside triphosphate hydrolases"/>
    <property type="match status" value="1"/>
</dbReference>
<sequence length="293" mass="32422">MDEGRAINLSLSALGDVIAALRRKRSHVPYRNSKLTQILSDSLGDGSKVLMVVHISLSEDDVGETVCSLNFAKRARSIESNREIPEDLKMLKQKRLTELDKEICNAEEELKYLNEQIRRAEISLEEKKKLTSSVCQALSDEKGSPRSTLVVGHIDVTESPHATEKAKSRLSHGSAPHFMSSTVCSRQRHSAGSHFVSKPRLTKSVNRYPAELNGSQSFSYSSCKNAAKARSVAFSSSVPKMKCLPAMSDQINMSNNSIDSTAASAPRQRESFGSRPVQRAPLHQHRRRMSSLT</sequence>
<feature type="region of interest" description="Disordered" evidence="4">
    <location>
        <begin position="254"/>
        <end position="293"/>
    </location>
</feature>
<dbReference type="OrthoDB" id="3176171at2759"/>
<dbReference type="EMBL" id="CAJGYO010000010">
    <property type="protein sequence ID" value="CAD6255915.1"/>
    <property type="molecule type" value="Genomic_DNA"/>
</dbReference>
<evidence type="ECO:0000313" key="6">
    <source>
        <dbReference type="EMBL" id="CAD6255915.1"/>
    </source>
</evidence>
<keyword evidence="7" id="KW-1185">Reference proteome</keyword>
<dbReference type="SMART" id="SM00129">
    <property type="entry name" value="KISc"/>
    <property type="match status" value="1"/>
</dbReference>
<comment type="similarity">
    <text evidence="3">Belongs to the TRAFAC class myosin-kinesin ATPase superfamily. Kinesin family.</text>
</comment>
<feature type="domain" description="Kinesin motor" evidence="5">
    <location>
        <begin position="1"/>
        <end position="78"/>
    </location>
</feature>
<reference evidence="6" key="1">
    <citation type="submission" date="2020-10" db="EMBL/GenBank/DDBJ databases">
        <authorList>
            <person name="Han B."/>
            <person name="Lu T."/>
            <person name="Zhao Q."/>
            <person name="Huang X."/>
            <person name="Zhao Y."/>
        </authorList>
    </citation>
    <scope>NUCLEOTIDE SEQUENCE</scope>
</reference>
<dbReference type="Pfam" id="PF00225">
    <property type="entry name" value="Kinesin"/>
    <property type="match status" value="1"/>
</dbReference>
<protein>
    <recommendedName>
        <fullName evidence="5">Kinesin motor domain-containing protein</fullName>
    </recommendedName>
</protein>
<dbReference type="PROSITE" id="PS50067">
    <property type="entry name" value="KINESIN_MOTOR_2"/>
    <property type="match status" value="1"/>
</dbReference>
<comment type="caution">
    <text evidence="6">The sequence shown here is derived from an EMBL/GenBank/DDBJ whole genome shotgun (WGS) entry which is preliminary data.</text>
</comment>
<evidence type="ECO:0000256" key="1">
    <source>
        <dbReference type="ARBA" id="ARBA00022701"/>
    </source>
</evidence>
<dbReference type="Proteomes" id="UP000604825">
    <property type="component" value="Unassembled WGS sequence"/>
</dbReference>
<evidence type="ECO:0000313" key="7">
    <source>
        <dbReference type="Proteomes" id="UP000604825"/>
    </source>
</evidence>
<gene>
    <name evidence="6" type="ORF">NCGR_LOCUS39442</name>
</gene>
<feature type="compositionally biased region" description="Polar residues" evidence="4">
    <location>
        <begin position="254"/>
        <end position="263"/>
    </location>
</feature>
<proteinExistence type="inferred from homology"/>
<keyword evidence="1" id="KW-0493">Microtubule</keyword>
<evidence type="ECO:0000256" key="2">
    <source>
        <dbReference type="ARBA" id="ARBA00023175"/>
    </source>
</evidence>
<dbReference type="AlphaFoldDB" id="A0A811Q9G9"/>
<dbReference type="InterPro" id="IPR027640">
    <property type="entry name" value="Kinesin-like_fam"/>
</dbReference>
<dbReference type="GO" id="GO:0005524">
    <property type="term" value="F:ATP binding"/>
    <property type="evidence" value="ECO:0007669"/>
    <property type="project" value="InterPro"/>
</dbReference>
<dbReference type="GO" id="GO:0005874">
    <property type="term" value="C:microtubule"/>
    <property type="evidence" value="ECO:0007669"/>
    <property type="project" value="UniProtKB-KW"/>
</dbReference>
<dbReference type="GO" id="GO:0007018">
    <property type="term" value="P:microtubule-based movement"/>
    <property type="evidence" value="ECO:0007669"/>
    <property type="project" value="InterPro"/>
</dbReference>
<dbReference type="PANTHER" id="PTHR47972">
    <property type="entry name" value="KINESIN-LIKE PROTEIN KLP-3"/>
    <property type="match status" value="1"/>
</dbReference>
<dbReference type="PANTHER" id="PTHR47972:SF9">
    <property type="entry name" value="KINESIN-LIKE PROTEIN KIN-14U"/>
    <property type="match status" value="1"/>
</dbReference>
<keyword evidence="2" id="KW-0505">Motor protein</keyword>
<dbReference type="GO" id="GO:0003777">
    <property type="term" value="F:microtubule motor activity"/>
    <property type="evidence" value="ECO:0007669"/>
    <property type="project" value="InterPro"/>
</dbReference>
<name>A0A811Q9G9_9POAL</name>
<dbReference type="Gene3D" id="3.40.850.10">
    <property type="entry name" value="Kinesin motor domain"/>
    <property type="match status" value="1"/>
</dbReference>
<dbReference type="InterPro" id="IPR036961">
    <property type="entry name" value="Kinesin_motor_dom_sf"/>
</dbReference>